<comment type="caution">
    <text evidence="1">The sequence shown here is derived from an EMBL/GenBank/DDBJ whole genome shotgun (WGS) entry which is preliminary data.</text>
</comment>
<keyword evidence="2" id="KW-1185">Reference proteome</keyword>
<organism evidence="1 2">
    <name type="scientific">Microbacterium thalassium</name>
    <dbReference type="NCBI Taxonomy" id="362649"/>
    <lineage>
        <taxon>Bacteria</taxon>
        <taxon>Bacillati</taxon>
        <taxon>Actinomycetota</taxon>
        <taxon>Actinomycetes</taxon>
        <taxon>Micrococcales</taxon>
        <taxon>Microbacteriaceae</taxon>
        <taxon>Microbacterium</taxon>
    </lineage>
</organism>
<accession>A0A7X0FSC9</accession>
<evidence type="ECO:0000313" key="1">
    <source>
        <dbReference type="EMBL" id="MBB6392245.1"/>
    </source>
</evidence>
<name>A0A7X0FSC9_9MICO</name>
<dbReference type="EMBL" id="JACHML010000001">
    <property type="protein sequence ID" value="MBB6392245.1"/>
    <property type="molecule type" value="Genomic_DNA"/>
</dbReference>
<protein>
    <submittedName>
        <fullName evidence="1">Uncharacterized protein</fullName>
    </submittedName>
</protein>
<evidence type="ECO:0000313" key="2">
    <source>
        <dbReference type="Proteomes" id="UP000537775"/>
    </source>
</evidence>
<dbReference type="AlphaFoldDB" id="A0A7X0FSC9"/>
<gene>
    <name evidence="1" type="ORF">HD594_002558</name>
</gene>
<dbReference type="Proteomes" id="UP000537775">
    <property type="component" value="Unassembled WGS sequence"/>
</dbReference>
<dbReference type="RefSeq" id="WP_184751335.1">
    <property type="nucleotide sequence ID" value="NZ_BAAAJR010000011.1"/>
</dbReference>
<reference evidence="1 2" key="1">
    <citation type="submission" date="2020-08" db="EMBL/GenBank/DDBJ databases">
        <title>Sequencing the genomes of 1000 actinobacteria strains.</title>
        <authorList>
            <person name="Klenk H.-P."/>
        </authorList>
    </citation>
    <scope>NUCLEOTIDE SEQUENCE [LARGE SCALE GENOMIC DNA]</scope>
    <source>
        <strain evidence="1 2">DSM 12511</strain>
    </source>
</reference>
<proteinExistence type="predicted"/>
<sequence length="87" mass="9623">MPPDWHPILDAVEDPPGTFHVLDSQGREYGIAKLRRVGEDRLRYRAEYRGELAGWATSARVACERIHAAYLLAHGPQGGPLASWGEG</sequence>